<dbReference type="Pfam" id="PF00512">
    <property type="entry name" value="HisKA"/>
    <property type="match status" value="1"/>
</dbReference>
<evidence type="ECO:0000313" key="8">
    <source>
        <dbReference type="EMBL" id="GHA97585.1"/>
    </source>
</evidence>
<comment type="caution">
    <text evidence="8">The sequence shown here is derived from an EMBL/GenBank/DDBJ whole genome shotgun (WGS) entry which is preliminary data.</text>
</comment>
<feature type="modified residue" description="4-aspartylphosphate" evidence="4">
    <location>
        <position position="771"/>
    </location>
</feature>
<evidence type="ECO:0000256" key="5">
    <source>
        <dbReference type="SAM" id="Phobius"/>
    </source>
</evidence>
<reference evidence="8" key="2">
    <citation type="submission" date="2020-09" db="EMBL/GenBank/DDBJ databases">
        <authorList>
            <person name="Sun Q."/>
            <person name="Kim S."/>
        </authorList>
    </citation>
    <scope>NUCLEOTIDE SEQUENCE</scope>
    <source>
        <strain evidence="8">KCTC 32513</strain>
    </source>
</reference>
<dbReference type="PANTHER" id="PTHR43065:SF42">
    <property type="entry name" value="TWO-COMPONENT SENSOR PPRA"/>
    <property type="match status" value="1"/>
</dbReference>
<dbReference type="SMART" id="SM00387">
    <property type="entry name" value="HATPase_c"/>
    <property type="match status" value="1"/>
</dbReference>
<dbReference type="InterPro" id="IPR036097">
    <property type="entry name" value="HisK_dim/P_sf"/>
</dbReference>
<dbReference type="PROSITE" id="PS50109">
    <property type="entry name" value="HIS_KIN"/>
    <property type="match status" value="1"/>
</dbReference>
<comment type="catalytic activity">
    <reaction evidence="1">
        <text>ATP + protein L-histidine = ADP + protein N-phospho-L-histidine.</text>
        <dbReference type="EC" id="2.7.13.3"/>
    </reaction>
</comment>
<dbReference type="InterPro" id="IPR035965">
    <property type="entry name" value="PAS-like_dom_sf"/>
</dbReference>
<dbReference type="PRINTS" id="PR00344">
    <property type="entry name" value="BCTRLSENSOR"/>
</dbReference>
<protein>
    <recommendedName>
        <fullName evidence="2">histidine kinase</fullName>
        <ecNumber evidence="2">2.7.13.3</ecNumber>
    </recommendedName>
</protein>
<dbReference type="EMBL" id="BMZH01000008">
    <property type="protein sequence ID" value="GHA97585.1"/>
    <property type="molecule type" value="Genomic_DNA"/>
</dbReference>
<dbReference type="RefSeq" id="WP_189498127.1">
    <property type="nucleotide sequence ID" value="NZ_BMZH01000008.1"/>
</dbReference>
<dbReference type="Gene3D" id="1.10.287.130">
    <property type="match status" value="1"/>
</dbReference>
<keyword evidence="5" id="KW-0812">Transmembrane</keyword>
<dbReference type="InterPro" id="IPR005467">
    <property type="entry name" value="His_kinase_dom"/>
</dbReference>
<dbReference type="Proteomes" id="UP000634004">
    <property type="component" value="Unassembled WGS sequence"/>
</dbReference>
<keyword evidence="3 4" id="KW-0597">Phosphoprotein</keyword>
<dbReference type="InterPro" id="IPR004358">
    <property type="entry name" value="Sig_transdc_His_kin-like_C"/>
</dbReference>
<dbReference type="PANTHER" id="PTHR43065">
    <property type="entry name" value="SENSOR HISTIDINE KINASE"/>
    <property type="match status" value="1"/>
</dbReference>
<accession>A0A8J3CR68</accession>
<organism evidence="8 9">
    <name type="scientific">Algimonas arctica</name>
    <dbReference type="NCBI Taxonomy" id="1479486"/>
    <lineage>
        <taxon>Bacteria</taxon>
        <taxon>Pseudomonadati</taxon>
        <taxon>Pseudomonadota</taxon>
        <taxon>Alphaproteobacteria</taxon>
        <taxon>Maricaulales</taxon>
        <taxon>Robiginitomaculaceae</taxon>
        <taxon>Algimonas</taxon>
    </lineage>
</organism>
<evidence type="ECO:0000256" key="1">
    <source>
        <dbReference type="ARBA" id="ARBA00000085"/>
    </source>
</evidence>
<dbReference type="Gene3D" id="3.40.50.2300">
    <property type="match status" value="1"/>
</dbReference>
<dbReference type="InterPro" id="IPR011006">
    <property type="entry name" value="CheY-like_superfamily"/>
</dbReference>
<dbReference type="SUPFAM" id="SSF47384">
    <property type="entry name" value="Homodimeric domain of signal transducing histidine kinase"/>
    <property type="match status" value="1"/>
</dbReference>
<dbReference type="Gene3D" id="3.30.565.10">
    <property type="entry name" value="Histidine kinase-like ATPase, C-terminal domain"/>
    <property type="match status" value="1"/>
</dbReference>
<dbReference type="InterPro" id="IPR036890">
    <property type="entry name" value="HATPase_C_sf"/>
</dbReference>
<dbReference type="SUPFAM" id="SSF55874">
    <property type="entry name" value="ATPase domain of HSP90 chaperone/DNA topoisomerase II/histidine kinase"/>
    <property type="match status" value="1"/>
</dbReference>
<dbReference type="InterPro" id="IPR003594">
    <property type="entry name" value="HATPase_dom"/>
</dbReference>
<keyword evidence="5" id="KW-1133">Transmembrane helix</keyword>
<feature type="transmembrane region" description="Helical" evidence="5">
    <location>
        <begin position="21"/>
        <end position="42"/>
    </location>
</feature>
<dbReference type="Pfam" id="PF00072">
    <property type="entry name" value="Response_reg"/>
    <property type="match status" value="1"/>
</dbReference>
<dbReference type="SMART" id="SM00448">
    <property type="entry name" value="REC"/>
    <property type="match status" value="1"/>
</dbReference>
<feature type="domain" description="Response regulatory" evidence="7">
    <location>
        <begin position="720"/>
        <end position="836"/>
    </location>
</feature>
<evidence type="ECO:0000256" key="2">
    <source>
        <dbReference type="ARBA" id="ARBA00012438"/>
    </source>
</evidence>
<dbReference type="EC" id="2.7.13.3" evidence="2"/>
<dbReference type="PROSITE" id="PS50110">
    <property type="entry name" value="RESPONSE_REGULATORY"/>
    <property type="match status" value="1"/>
</dbReference>
<feature type="domain" description="Histidine kinase" evidence="6">
    <location>
        <begin position="463"/>
        <end position="692"/>
    </location>
</feature>
<dbReference type="GO" id="GO:0000155">
    <property type="term" value="F:phosphorelay sensor kinase activity"/>
    <property type="evidence" value="ECO:0007669"/>
    <property type="project" value="InterPro"/>
</dbReference>
<dbReference type="AlphaFoldDB" id="A0A8J3CR68"/>
<dbReference type="Pfam" id="PF02518">
    <property type="entry name" value="HATPase_c"/>
    <property type="match status" value="1"/>
</dbReference>
<evidence type="ECO:0000256" key="4">
    <source>
        <dbReference type="PROSITE-ProRule" id="PRU00169"/>
    </source>
</evidence>
<sequence>MNDVIPKETDRYRSPDQRAGWIGLAVLIILVLIGSVWGALAWSSLEPGLQVLVGGVIALAVLLAAGLLIVMRAGGGEDRRAASRDSLYSDAFFKSIRPQLITRNGKPTLANRAYLDVVKQLDVDVLGDALPAVDRLFSTTEKDGSAAIFRLHHIGPDTKRAEEDINLVLPDGTLSRFRITVSRLAAGSGTDVVLWQIDEVDALDESESTLSNAPIGLFSVTRDGRVISINATMQRWLGGPEALSPAHINEFIEDPLILLDSEAVHGKTVRADTRLITRKGVVTPTVMIARWTATDTGDLIASVALHGHTSRPGADHRKPIAATQPAVGQMIEQASAFASVPFGVLHVDGADIMTARVTYYNKAFRNLSGRDVPANQSFLSLFDGATVQQTLAGHSPADMAELGAIDVLLAGPKAVPVALYVVPDPVIPERLWAYLVDISARKSLEEQVRQSQKMQAIGQLTAGVAHDFNNLLTAIRLNTDELLQRHPVGDPSYPELQNINATGARAAALVKKLLAFSRQQTRRAERIDVSEALSDMYLTLKQTLGGQAQLELSHARDLPAVMVDRSQFDNVVMNLCVNARDAMEAQGGGRITIESERLSRPHIKDQVLLAALRDFPSDDVVRIAVSDTGTGMTDAVKAKIFEPFFTTKDLGKGTGLGLATVYGIIQQSGGHLAVDSQLGQGTTFNIYLPAASEPTAEEKAAAIPVVVAERKPADLAGQGNILFVEDEAAVRIIAAKSLRKRGYQVTEAEDGEEALEILEDAVEPFDLLLSDVVMPGLDGPGLLKQGRALLGNARIVFISGYAEEKFSDLLAEEPDVTFLPKPFTLAELAEKVKSEIGEAQ</sequence>
<name>A0A8J3CR68_9PROT</name>
<keyword evidence="5" id="KW-0472">Membrane</keyword>
<dbReference type="SMART" id="SM00091">
    <property type="entry name" value="PAS"/>
    <property type="match status" value="2"/>
</dbReference>
<dbReference type="InterPro" id="IPR003661">
    <property type="entry name" value="HisK_dim/P_dom"/>
</dbReference>
<dbReference type="CDD" id="cd00082">
    <property type="entry name" value="HisKA"/>
    <property type="match status" value="1"/>
</dbReference>
<dbReference type="InterPro" id="IPR001789">
    <property type="entry name" value="Sig_transdc_resp-reg_receiver"/>
</dbReference>
<dbReference type="SUPFAM" id="SSF52172">
    <property type="entry name" value="CheY-like"/>
    <property type="match status" value="1"/>
</dbReference>
<dbReference type="SMART" id="SM00388">
    <property type="entry name" value="HisKA"/>
    <property type="match status" value="1"/>
</dbReference>
<evidence type="ECO:0000259" key="7">
    <source>
        <dbReference type="PROSITE" id="PS50110"/>
    </source>
</evidence>
<gene>
    <name evidence="8" type="ORF">GCM10009069_20600</name>
</gene>
<dbReference type="SUPFAM" id="SSF55785">
    <property type="entry name" value="PYP-like sensor domain (PAS domain)"/>
    <property type="match status" value="1"/>
</dbReference>
<evidence type="ECO:0000259" key="6">
    <source>
        <dbReference type="PROSITE" id="PS50109"/>
    </source>
</evidence>
<evidence type="ECO:0000256" key="3">
    <source>
        <dbReference type="ARBA" id="ARBA00022553"/>
    </source>
</evidence>
<reference evidence="8" key="1">
    <citation type="journal article" date="2014" name="Int. J. Syst. Evol. Microbiol.">
        <title>Complete genome sequence of Corynebacterium casei LMG S-19264T (=DSM 44701T), isolated from a smear-ripened cheese.</title>
        <authorList>
            <consortium name="US DOE Joint Genome Institute (JGI-PGF)"/>
            <person name="Walter F."/>
            <person name="Albersmeier A."/>
            <person name="Kalinowski J."/>
            <person name="Ruckert C."/>
        </authorList>
    </citation>
    <scope>NUCLEOTIDE SEQUENCE</scope>
    <source>
        <strain evidence="8">KCTC 32513</strain>
    </source>
</reference>
<keyword evidence="9" id="KW-1185">Reference proteome</keyword>
<evidence type="ECO:0000313" key="9">
    <source>
        <dbReference type="Proteomes" id="UP000634004"/>
    </source>
</evidence>
<proteinExistence type="predicted"/>
<feature type="transmembrane region" description="Helical" evidence="5">
    <location>
        <begin position="48"/>
        <end position="70"/>
    </location>
</feature>
<dbReference type="InterPro" id="IPR000014">
    <property type="entry name" value="PAS"/>
</dbReference>